<dbReference type="Pfam" id="PF10825">
    <property type="entry name" value="DUF2752"/>
    <property type="match status" value="1"/>
</dbReference>
<dbReference type="Proteomes" id="UP000239872">
    <property type="component" value="Unassembled WGS sequence"/>
</dbReference>
<sequence>MASTLTHYKYNPTFYKAKAIVLALFPLVLLLLPADTFDNGKDFCLFTILSGYHCWGCGLTRACMHMIHLDFVTAEAYNIRVFIVLPMLCIMLLVEFVRTIMRYRKLMKKEKENTANKTEGTL</sequence>
<keyword evidence="1" id="KW-0812">Transmembrane</keyword>
<evidence type="ECO:0000256" key="1">
    <source>
        <dbReference type="SAM" id="Phobius"/>
    </source>
</evidence>
<comment type="caution">
    <text evidence="2">The sequence shown here is derived from an EMBL/GenBank/DDBJ whole genome shotgun (WGS) entry which is preliminary data.</text>
</comment>
<dbReference type="RefSeq" id="WP_105038861.1">
    <property type="nucleotide sequence ID" value="NZ_PPSL01000002.1"/>
</dbReference>
<protein>
    <recommendedName>
        <fullName evidence="4">DUF2752 domain-containing protein</fullName>
    </recommendedName>
</protein>
<evidence type="ECO:0008006" key="4">
    <source>
        <dbReference type="Google" id="ProtNLM"/>
    </source>
</evidence>
<evidence type="ECO:0000313" key="2">
    <source>
        <dbReference type="EMBL" id="PQJ11981.1"/>
    </source>
</evidence>
<dbReference type="OrthoDB" id="9815897at2"/>
<keyword evidence="3" id="KW-1185">Reference proteome</keyword>
<keyword evidence="1" id="KW-1133">Transmembrane helix</keyword>
<dbReference type="AlphaFoldDB" id="A0A2S7SZE5"/>
<feature type="transmembrane region" description="Helical" evidence="1">
    <location>
        <begin position="79"/>
        <end position="101"/>
    </location>
</feature>
<dbReference type="InterPro" id="IPR021215">
    <property type="entry name" value="DUF2752"/>
</dbReference>
<organism evidence="2 3">
    <name type="scientific">Flavipsychrobacter stenotrophus</name>
    <dbReference type="NCBI Taxonomy" id="2077091"/>
    <lineage>
        <taxon>Bacteria</taxon>
        <taxon>Pseudomonadati</taxon>
        <taxon>Bacteroidota</taxon>
        <taxon>Chitinophagia</taxon>
        <taxon>Chitinophagales</taxon>
        <taxon>Chitinophagaceae</taxon>
        <taxon>Flavipsychrobacter</taxon>
    </lineage>
</organism>
<keyword evidence="1" id="KW-0472">Membrane</keyword>
<proteinExistence type="predicted"/>
<accession>A0A2S7SZE5</accession>
<evidence type="ECO:0000313" key="3">
    <source>
        <dbReference type="Proteomes" id="UP000239872"/>
    </source>
</evidence>
<name>A0A2S7SZE5_9BACT</name>
<reference evidence="2 3" key="1">
    <citation type="submission" date="2018-01" db="EMBL/GenBank/DDBJ databases">
        <title>A novel member of the phylum Bacteroidetes isolated from glacier ice.</title>
        <authorList>
            <person name="Liu Q."/>
            <person name="Xin Y.-H."/>
        </authorList>
    </citation>
    <scope>NUCLEOTIDE SEQUENCE [LARGE SCALE GENOMIC DNA]</scope>
    <source>
        <strain evidence="2 3">RB1R16</strain>
    </source>
</reference>
<gene>
    <name evidence="2" type="ORF">CJD36_009325</name>
</gene>
<dbReference type="EMBL" id="PPSL01000002">
    <property type="protein sequence ID" value="PQJ11981.1"/>
    <property type="molecule type" value="Genomic_DNA"/>
</dbReference>